<dbReference type="EMBL" id="KI632191">
    <property type="protein sequence ID" value="EYU22878.1"/>
    <property type="molecule type" value="Genomic_DNA"/>
</dbReference>
<evidence type="ECO:0000313" key="2">
    <source>
        <dbReference type="Proteomes" id="UP000030748"/>
    </source>
</evidence>
<organism evidence="1 2">
    <name type="scientific">Erythranthe guttata</name>
    <name type="common">Yellow monkey flower</name>
    <name type="synonym">Mimulus guttatus</name>
    <dbReference type="NCBI Taxonomy" id="4155"/>
    <lineage>
        <taxon>Eukaryota</taxon>
        <taxon>Viridiplantae</taxon>
        <taxon>Streptophyta</taxon>
        <taxon>Embryophyta</taxon>
        <taxon>Tracheophyta</taxon>
        <taxon>Spermatophyta</taxon>
        <taxon>Magnoliopsida</taxon>
        <taxon>eudicotyledons</taxon>
        <taxon>Gunneridae</taxon>
        <taxon>Pentapetalae</taxon>
        <taxon>asterids</taxon>
        <taxon>lamiids</taxon>
        <taxon>Lamiales</taxon>
        <taxon>Phrymaceae</taxon>
        <taxon>Erythranthe</taxon>
    </lineage>
</organism>
<keyword evidence="2" id="KW-1185">Reference proteome</keyword>
<dbReference type="AlphaFoldDB" id="A0A022Q6M7"/>
<proteinExistence type="predicted"/>
<protein>
    <submittedName>
        <fullName evidence="1">Uncharacterized protein</fullName>
    </submittedName>
</protein>
<gene>
    <name evidence="1" type="ORF">MIMGU_mgv1a014645mg</name>
</gene>
<reference evidence="1 2" key="1">
    <citation type="journal article" date="2013" name="Proc. Natl. Acad. Sci. U.S.A.">
        <title>Fine-scale variation in meiotic recombination in Mimulus inferred from population shotgun sequencing.</title>
        <authorList>
            <person name="Hellsten U."/>
            <person name="Wright K.M."/>
            <person name="Jenkins J."/>
            <person name="Shu S."/>
            <person name="Yuan Y."/>
            <person name="Wessler S.R."/>
            <person name="Schmutz J."/>
            <person name="Willis J.H."/>
            <person name="Rokhsar D.S."/>
        </authorList>
    </citation>
    <scope>NUCLEOTIDE SEQUENCE [LARGE SCALE GENOMIC DNA]</scope>
    <source>
        <strain evidence="2">cv. DUN x IM62</strain>
    </source>
</reference>
<name>A0A022Q6M7_ERYGU</name>
<sequence>MDEFGRILFRETFERKKARRIKHRLHRTTNTRHEHLVLLSSFRFVRVIEHVAEPARVLLPRHQHVQKLSFPRRTSRMSKRAESFRLEIEARNRMRALYKPVNTSIKKRTSRVIVLSQLGITRNSSPFPCSESVHVANRFVNMNNLNHLILATHFAHPESVIYRSVKIFVEQPLLVREPDILAS</sequence>
<evidence type="ECO:0000313" key="1">
    <source>
        <dbReference type="EMBL" id="EYU22878.1"/>
    </source>
</evidence>
<accession>A0A022Q6M7</accession>
<dbReference type="Proteomes" id="UP000030748">
    <property type="component" value="Unassembled WGS sequence"/>
</dbReference>